<organism evidence="2 3">
    <name type="scientific">Musa troglodytarum</name>
    <name type="common">fe'i banana</name>
    <dbReference type="NCBI Taxonomy" id="320322"/>
    <lineage>
        <taxon>Eukaryota</taxon>
        <taxon>Viridiplantae</taxon>
        <taxon>Streptophyta</taxon>
        <taxon>Embryophyta</taxon>
        <taxon>Tracheophyta</taxon>
        <taxon>Spermatophyta</taxon>
        <taxon>Magnoliopsida</taxon>
        <taxon>Liliopsida</taxon>
        <taxon>Zingiberales</taxon>
        <taxon>Musaceae</taxon>
        <taxon>Musa</taxon>
    </lineage>
</organism>
<proteinExistence type="predicted"/>
<feature type="region of interest" description="Disordered" evidence="1">
    <location>
        <begin position="1"/>
        <end position="27"/>
    </location>
</feature>
<protein>
    <submittedName>
        <fullName evidence="2">Uncharacterized protein</fullName>
    </submittedName>
</protein>
<keyword evidence="3" id="KW-1185">Reference proteome</keyword>
<gene>
    <name evidence="2" type="ORF">MUK42_30073</name>
</gene>
<feature type="compositionally biased region" description="Polar residues" evidence="1">
    <location>
        <begin position="89"/>
        <end position="98"/>
    </location>
</feature>
<dbReference type="EMBL" id="CP097506">
    <property type="protein sequence ID" value="URD95508.1"/>
    <property type="molecule type" value="Genomic_DNA"/>
</dbReference>
<name>A0A9E7FKC7_9LILI</name>
<dbReference type="Proteomes" id="UP001055439">
    <property type="component" value="Chromosome 4"/>
</dbReference>
<feature type="region of interest" description="Disordered" evidence="1">
    <location>
        <begin position="75"/>
        <end position="98"/>
    </location>
</feature>
<evidence type="ECO:0000313" key="3">
    <source>
        <dbReference type="Proteomes" id="UP001055439"/>
    </source>
</evidence>
<dbReference type="AlphaFoldDB" id="A0A9E7FKC7"/>
<feature type="compositionally biased region" description="Basic and acidic residues" evidence="1">
    <location>
        <begin position="15"/>
        <end position="27"/>
    </location>
</feature>
<reference evidence="2" key="1">
    <citation type="submission" date="2022-05" db="EMBL/GenBank/DDBJ databases">
        <title>The Musa troglodytarum L. genome provides insights into the mechanism of non-climacteric behaviour and enrichment of carotenoids.</title>
        <authorList>
            <person name="Wang J."/>
        </authorList>
    </citation>
    <scope>NUCLEOTIDE SEQUENCE</scope>
    <source>
        <tissue evidence="2">Leaf</tissue>
    </source>
</reference>
<sequence length="98" mass="10883">MDKSGGENDSSSEGLGHEEDVLVGTERRYPFAQDGNAYANASADQDRKYCRNLERQRLLLIAAFLVSRAVTVAASNERKEQNNEKDEAPNSSHLLSRL</sequence>
<evidence type="ECO:0000256" key="1">
    <source>
        <dbReference type="SAM" id="MobiDB-lite"/>
    </source>
</evidence>
<evidence type="ECO:0000313" key="2">
    <source>
        <dbReference type="EMBL" id="URD95508.1"/>
    </source>
</evidence>
<feature type="compositionally biased region" description="Basic and acidic residues" evidence="1">
    <location>
        <begin position="76"/>
        <end position="88"/>
    </location>
</feature>
<accession>A0A9E7FKC7</accession>